<name>A0A3S0KCP5_9GAMM</name>
<feature type="transmembrane region" description="Helical" evidence="1">
    <location>
        <begin position="12"/>
        <end position="32"/>
    </location>
</feature>
<proteinExistence type="predicted"/>
<keyword evidence="1" id="KW-0812">Transmembrane</keyword>
<dbReference type="RefSeq" id="WP_126517598.1">
    <property type="nucleotide sequence ID" value="NZ_RXNU01000001.1"/>
</dbReference>
<comment type="caution">
    <text evidence="2">The sequence shown here is derived from an EMBL/GenBank/DDBJ whole genome shotgun (WGS) entry which is preliminary data.</text>
</comment>
<organism evidence="2 3">
    <name type="scientific">Shewanella canadensis</name>
    <dbReference type="NCBI Taxonomy" id="271096"/>
    <lineage>
        <taxon>Bacteria</taxon>
        <taxon>Pseudomonadati</taxon>
        <taxon>Pseudomonadota</taxon>
        <taxon>Gammaproteobacteria</taxon>
        <taxon>Alteromonadales</taxon>
        <taxon>Shewanellaceae</taxon>
        <taxon>Shewanella</taxon>
    </lineage>
</organism>
<evidence type="ECO:0000313" key="2">
    <source>
        <dbReference type="EMBL" id="RTR40394.1"/>
    </source>
</evidence>
<dbReference type="Proteomes" id="UP000267448">
    <property type="component" value="Unassembled WGS sequence"/>
</dbReference>
<sequence>MKISQTPFQYGWYWISQNLYMALCAILGGWLASGKATPVYVTRVAVGSFIGILCAEFISLVYLNLRHRPWRNELEVDHLGVKFQSWGKQRELSWQQITKVKMPKSIRFPMSDLRFYCGENNKTSCNLRYFSPDDRERIVDRIKLYQPH</sequence>
<protein>
    <recommendedName>
        <fullName evidence="4">PH domain-containing protein</fullName>
    </recommendedName>
</protein>
<evidence type="ECO:0008006" key="4">
    <source>
        <dbReference type="Google" id="ProtNLM"/>
    </source>
</evidence>
<dbReference type="AlphaFoldDB" id="A0A3S0KCP5"/>
<keyword evidence="1" id="KW-0472">Membrane</keyword>
<dbReference type="EMBL" id="RXNU01000001">
    <property type="protein sequence ID" value="RTR40394.1"/>
    <property type="molecule type" value="Genomic_DNA"/>
</dbReference>
<feature type="transmembrane region" description="Helical" evidence="1">
    <location>
        <begin position="44"/>
        <end position="65"/>
    </location>
</feature>
<evidence type="ECO:0000256" key="1">
    <source>
        <dbReference type="SAM" id="Phobius"/>
    </source>
</evidence>
<gene>
    <name evidence="2" type="ORF">EKG38_00250</name>
</gene>
<accession>A0A3S0KCP5</accession>
<keyword evidence="3" id="KW-1185">Reference proteome</keyword>
<evidence type="ECO:0000313" key="3">
    <source>
        <dbReference type="Proteomes" id="UP000267448"/>
    </source>
</evidence>
<reference evidence="2 3" key="1">
    <citation type="submission" date="2018-12" db="EMBL/GenBank/DDBJ databases">
        <authorList>
            <person name="Yu L."/>
        </authorList>
    </citation>
    <scope>NUCLEOTIDE SEQUENCE [LARGE SCALE GENOMIC DNA]</scope>
    <source>
        <strain evidence="2 3">HAW-EB2</strain>
    </source>
</reference>
<keyword evidence="1" id="KW-1133">Transmembrane helix</keyword>
<dbReference type="OrthoDB" id="6263338at2"/>